<sequence length="55" mass="6211">MKSHVLAVCCVEVKNYLAAETFSGFDFLREMMTNGEEDGMSFVSELWWLLADTSA</sequence>
<dbReference type="Proteomes" id="UP000237105">
    <property type="component" value="Unassembled WGS sequence"/>
</dbReference>
<feature type="non-terminal residue" evidence="1">
    <location>
        <position position="55"/>
    </location>
</feature>
<evidence type="ECO:0000313" key="1">
    <source>
        <dbReference type="EMBL" id="PON34151.1"/>
    </source>
</evidence>
<reference evidence="2" key="1">
    <citation type="submission" date="2016-06" db="EMBL/GenBank/DDBJ databases">
        <title>Parallel loss of symbiosis genes in relatives of nitrogen-fixing non-legume Parasponia.</title>
        <authorList>
            <person name="Van Velzen R."/>
            <person name="Holmer R."/>
            <person name="Bu F."/>
            <person name="Rutten L."/>
            <person name="Van Zeijl A."/>
            <person name="Liu W."/>
            <person name="Santuari L."/>
            <person name="Cao Q."/>
            <person name="Sharma T."/>
            <person name="Shen D."/>
            <person name="Roswanjaya Y."/>
            <person name="Wardhani T."/>
            <person name="Kalhor M.S."/>
            <person name="Jansen J."/>
            <person name="Van den Hoogen J."/>
            <person name="Gungor B."/>
            <person name="Hartog M."/>
            <person name="Hontelez J."/>
            <person name="Verver J."/>
            <person name="Yang W.-C."/>
            <person name="Schijlen E."/>
            <person name="Repin R."/>
            <person name="Schilthuizen M."/>
            <person name="Schranz E."/>
            <person name="Heidstra R."/>
            <person name="Miyata K."/>
            <person name="Fedorova E."/>
            <person name="Kohlen W."/>
            <person name="Bisseling T."/>
            <person name="Smit S."/>
            <person name="Geurts R."/>
        </authorList>
    </citation>
    <scope>NUCLEOTIDE SEQUENCE [LARGE SCALE GENOMIC DNA]</scope>
    <source>
        <strain evidence="2">cv. WU1-14</strain>
    </source>
</reference>
<organism evidence="1 2">
    <name type="scientific">Parasponia andersonii</name>
    <name type="common">Sponia andersonii</name>
    <dbReference type="NCBI Taxonomy" id="3476"/>
    <lineage>
        <taxon>Eukaryota</taxon>
        <taxon>Viridiplantae</taxon>
        <taxon>Streptophyta</taxon>
        <taxon>Embryophyta</taxon>
        <taxon>Tracheophyta</taxon>
        <taxon>Spermatophyta</taxon>
        <taxon>Magnoliopsida</taxon>
        <taxon>eudicotyledons</taxon>
        <taxon>Gunneridae</taxon>
        <taxon>Pentapetalae</taxon>
        <taxon>rosids</taxon>
        <taxon>fabids</taxon>
        <taxon>Rosales</taxon>
        <taxon>Cannabaceae</taxon>
        <taxon>Parasponia</taxon>
    </lineage>
</organism>
<evidence type="ECO:0000313" key="2">
    <source>
        <dbReference type="Proteomes" id="UP000237105"/>
    </source>
</evidence>
<protein>
    <submittedName>
        <fullName evidence="1">Uncharacterized protein</fullName>
    </submittedName>
</protein>
<dbReference type="AlphaFoldDB" id="A0A2P5ACA4"/>
<keyword evidence="2" id="KW-1185">Reference proteome</keyword>
<gene>
    <name evidence="1" type="ORF">PanWU01x14_346750</name>
</gene>
<proteinExistence type="predicted"/>
<name>A0A2P5ACA4_PARAD</name>
<accession>A0A2P5ACA4</accession>
<dbReference type="EMBL" id="JXTB01000677">
    <property type="protein sequence ID" value="PON34151.1"/>
    <property type="molecule type" value="Genomic_DNA"/>
</dbReference>
<comment type="caution">
    <text evidence="1">The sequence shown here is derived from an EMBL/GenBank/DDBJ whole genome shotgun (WGS) entry which is preliminary data.</text>
</comment>